<comment type="caution">
    <text evidence="2">The sequence shown here is derived from an EMBL/GenBank/DDBJ whole genome shotgun (WGS) entry which is preliminary data.</text>
</comment>
<evidence type="ECO:0000313" key="3">
    <source>
        <dbReference type="Proteomes" id="UP001501468"/>
    </source>
</evidence>
<evidence type="ECO:0008006" key="4">
    <source>
        <dbReference type="Google" id="ProtNLM"/>
    </source>
</evidence>
<dbReference type="EMBL" id="BAABDC010000001">
    <property type="protein sequence ID" value="GAA3689653.1"/>
    <property type="molecule type" value="Genomic_DNA"/>
</dbReference>
<reference evidence="3" key="1">
    <citation type="journal article" date="2019" name="Int. J. Syst. Evol. Microbiol.">
        <title>The Global Catalogue of Microorganisms (GCM) 10K type strain sequencing project: providing services to taxonomists for standard genome sequencing and annotation.</title>
        <authorList>
            <consortium name="The Broad Institute Genomics Platform"/>
            <consortium name="The Broad Institute Genome Sequencing Center for Infectious Disease"/>
            <person name="Wu L."/>
            <person name="Ma J."/>
        </authorList>
    </citation>
    <scope>NUCLEOTIDE SEQUENCE [LARGE SCALE GENOMIC DNA]</scope>
    <source>
        <strain evidence="3">JCM 17125</strain>
    </source>
</reference>
<name>A0ABP7CJ98_9MICO</name>
<dbReference type="SUPFAM" id="SSF58113">
    <property type="entry name" value="Apolipoprotein A-I"/>
    <property type="match status" value="1"/>
</dbReference>
<keyword evidence="3" id="KW-1185">Reference proteome</keyword>
<protein>
    <recommendedName>
        <fullName evidence="4">DUF3618 domain-containing protein</fullName>
    </recommendedName>
</protein>
<feature type="compositionally biased region" description="Polar residues" evidence="1">
    <location>
        <begin position="176"/>
        <end position="189"/>
    </location>
</feature>
<proteinExistence type="predicted"/>
<feature type="compositionally biased region" description="Low complexity" evidence="1">
    <location>
        <begin position="71"/>
        <end position="82"/>
    </location>
</feature>
<dbReference type="Pfam" id="PF12277">
    <property type="entry name" value="DUF3618"/>
    <property type="match status" value="1"/>
</dbReference>
<gene>
    <name evidence="2" type="ORF">GCM10022399_01670</name>
</gene>
<sequence length="208" mass="21318">MSTNYQSTSEDPDVIRADIERTRSELSRDVNALGESVTPGHMARKGADKVKDRAAGLKDQIMGSASDAGHATSDSASSMASSVGDTAHGAASSVKRQARGNPLAAGLVALGAGWLLGSLLPASSKETEMAEAVKDRAAPVLDEAQSTVKQMAQEGAEHLKEPAQEAVQAVKDHAQDSAQTVKQEGQSAAQDVGESARSHAQEAGSSAG</sequence>
<feature type="compositionally biased region" description="Basic and acidic residues" evidence="1">
    <location>
        <begin position="45"/>
        <end position="56"/>
    </location>
</feature>
<dbReference type="Gene3D" id="1.10.287.700">
    <property type="entry name" value="Helix hairpin bin"/>
    <property type="match status" value="1"/>
</dbReference>
<feature type="region of interest" description="Disordered" evidence="1">
    <location>
        <begin position="145"/>
        <end position="208"/>
    </location>
</feature>
<feature type="compositionally biased region" description="Basic and acidic residues" evidence="1">
    <location>
        <begin position="13"/>
        <end position="28"/>
    </location>
</feature>
<dbReference type="InterPro" id="IPR022062">
    <property type="entry name" value="DUF3618"/>
</dbReference>
<dbReference type="RefSeq" id="WP_344940153.1">
    <property type="nucleotide sequence ID" value="NZ_BAABDC010000001.1"/>
</dbReference>
<evidence type="ECO:0000256" key="1">
    <source>
        <dbReference type="SAM" id="MobiDB-lite"/>
    </source>
</evidence>
<organism evidence="2 3">
    <name type="scientific">Terrabacter ginsenosidimutans</name>
    <dbReference type="NCBI Taxonomy" id="490575"/>
    <lineage>
        <taxon>Bacteria</taxon>
        <taxon>Bacillati</taxon>
        <taxon>Actinomycetota</taxon>
        <taxon>Actinomycetes</taxon>
        <taxon>Micrococcales</taxon>
        <taxon>Intrasporangiaceae</taxon>
        <taxon>Terrabacter</taxon>
    </lineage>
</organism>
<accession>A0ABP7CJ98</accession>
<dbReference type="Proteomes" id="UP001501468">
    <property type="component" value="Unassembled WGS sequence"/>
</dbReference>
<feature type="region of interest" description="Disordered" evidence="1">
    <location>
        <begin position="1"/>
        <end position="95"/>
    </location>
</feature>
<evidence type="ECO:0000313" key="2">
    <source>
        <dbReference type="EMBL" id="GAA3689653.1"/>
    </source>
</evidence>